<dbReference type="PANTHER" id="PTHR31423:SF3">
    <property type="entry name" value="PROLYL-TRNA SYNTHETASE ASSOCIATED DOMAIN-CONTAINING PROTEIN 1-RELATED"/>
    <property type="match status" value="1"/>
</dbReference>
<comment type="caution">
    <text evidence="3">The sequence shown here is derived from an EMBL/GenBank/DDBJ whole genome shotgun (WGS) entry which is preliminary data.</text>
</comment>
<protein>
    <submittedName>
        <fullName evidence="3">YbaK/prolyl-tRNA synthetase domain-containing protein</fullName>
    </submittedName>
</protein>
<dbReference type="Proteomes" id="UP000024942">
    <property type="component" value="Unassembled WGS sequence"/>
</dbReference>
<dbReference type="GO" id="GO:0002161">
    <property type="term" value="F:aminoacyl-tRNA deacylase activity"/>
    <property type="evidence" value="ECO:0007669"/>
    <property type="project" value="InterPro"/>
</dbReference>
<dbReference type="FunFam" id="3.90.960.10:FF:000005">
    <property type="entry name" value="Putative prolyl-tRNA synthetase"/>
    <property type="match status" value="1"/>
</dbReference>
<dbReference type="EMBL" id="ARYL01000095">
    <property type="protein sequence ID" value="KCZ98124.1"/>
    <property type="molecule type" value="Genomic_DNA"/>
</dbReference>
<dbReference type="CDD" id="cd04335">
    <property type="entry name" value="PrdX_deacylase"/>
    <property type="match status" value="1"/>
</dbReference>
<organism evidence="3 4">
    <name type="scientific">Hyphomonas oceanitis SCH89</name>
    <dbReference type="NCBI Taxonomy" id="1280953"/>
    <lineage>
        <taxon>Bacteria</taxon>
        <taxon>Pseudomonadati</taxon>
        <taxon>Pseudomonadota</taxon>
        <taxon>Alphaproteobacteria</taxon>
        <taxon>Hyphomonadales</taxon>
        <taxon>Hyphomonadaceae</taxon>
        <taxon>Hyphomonas</taxon>
    </lineage>
</organism>
<reference evidence="3 4" key="1">
    <citation type="journal article" date="2014" name="Antonie Van Leeuwenhoek">
        <title>Hyphomonas beringensis sp. nov. and Hyphomonas chukchiensis sp. nov., isolated from surface seawater of the Bering Sea and Chukchi Sea.</title>
        <authorList>
            <person name="Li C."/>
            <person name="Lai Q."/>
            <person name="Li G."/>
            <person name="Dong C."/>
            <person name="Wang J."/>
            <person name="Liao Y."/>
            <person name="Shao Z."/>
        </authorList>
    </citation>
    <scope>NUCLEOTIDE SEQUENCE [LARGE SCALE GENOMIC DNA]</scope>
    <source>
        <strain evidence="3 4">SCH89</strain>
    </source>
</reference>
<gene>
    <name evidence="3" type="ORF">HOC_20418</name>
</gene>
<accession>A0A059G0Z6</accession>
<dbReference type="Pfam" id="PF04073">
    <property type="entry name" value="tRNA_edit"/>
    <property type="match status" value="1"/>
</dbReference>
<name>A0A059G0Z6_9PROT</name>
<dbReference type="GO" id="GO:0004812">
    <property type="term" value="F:aminoacyl-tRNA ligase activity"/>
    <property type="evidence" value="ECO:0007669"/>
    <property type="project" value="UniProtKB-KW"/>
</dbReference>
<dbReference type="eggNOG" id="COG3760">
    <property type="taxonomic scope" value="Bacteria"/>
</dbReference>
<dbReference type="InterPro" id="IPR007214">
    <property type="entry name" value="YbaK/aa-tRNA-synth-assoc-dom"/>
</dbReference>
<dbReference type="PANTHER" id="PTHR31423">
    <property type="entry name" value="YBAK DOMAIN-CONTAINING PROTEIN"/>
    <property type="match status" value="1"/>
</dbReference>
<dbReference type="PATRIC" id="fig|1280953.3.peg.4055"/>
<sequence>MTASPEDLFAFLDTHAIAHETHWHEAVFTVDEGTDLKAAMPGVHTKNLFLKDKDGTFILISAEAHTQIRLNQLHRHIGTKRLSFGSPEALLDLLGVTPGSVTAFALINDPACKVRFIADAALFAADPVNFHPLINTGTTAISRADFKRFVAATGRPLEVVDFATLAE</sequence>
<evidence type="ECO:0000313" key="3">
    <source>
        <dbReference type="EMBL" id="KCZ98124.1"/>
    </source>
</evidence>
<feature type="domain" description="YbaK/aminoacyl-tRNA synthetase-associated" evidence="2">
    <location>
        <begin position="24"/>
        <end position="149"/>
    </location>
</feature>
<dbReference type="OrthoDB" id="5145315at2"/>
<proteinExistence type="inferred from homology"/>
<dbReference type="InterPro" id="IPR040285">
    <property type="entry name" value="ProX/PRXD1"/>
</dbReference>
<evidence type="ECO:0000313" key="4">
    <source>
        <dbReference type="Proteomes" id="UP000024942"/>
    </source>
</evidence>
<dbReference type="AlphaFoldDB" id="A0A059G0Z6"/>
<dbReference type="Gene3D" id="3.90.960.10">
    <property type="entry name" value="YbaK/aminoacyl-tRNA synthetase-associated domain"/>
    <property type="match status" value="1"/>
</dbReference>
<dbReference type="InterPro" id="IPR036754">
    <property type="entry name" value="YbaK/aa-tRNA-synt-asso_dom_sf"/>
</dbReference>
<evidence type="ECO:0000259" key="2">
    <source>
        <dbReference type="Pfam" id="PF04073"/>
    </source>
</evidence>
<keyword evidence="4" id="KW-1185">Reference proteome</keyword>
<evidence type="ECO:0000256" key="1">
    <source>
        <dbReference type="ARBA" id="ARBA00010201"/>
    </source>
</evidence>
<keyword evidence="3" id="KW-0030">Aminoacyl-tRNA synthetase</keyword>
<dbReference type="RefSeq" id="WP_035542310.1">
    <property type="nucleotide sequence ID" value="NZ_ARYL01000095.1"/>
</dbReference>
<dbReference type="SUPFAM" id="SSF55826">
    <property type="entry name" value="YbaK/ProRS associated domain"/>
    <property type="match status" value="1"/>
</dbReference>
<keyword evidence="3" id="KW-0436">Ligase</keyword>
<comment type="similarity">
    <text evidence="1">Belongs to the PRORSD1 family.</text>
</comment>